<dbReference type="Pfam" id="PF00437">
    <property type="entry name" value="T2SSE"/>
    <property type="match status" value="1"/>
</dbReference>
<sequence length="566" mass="61603">MTSSASPSLPEDSNPSRFVPEGEQSHGTAERTAFEKLRELSTRLAIPIESSLDSWTVSAAFLKTIPIGHARGHGVIGLVPQSTDTDDHQDHIVLALSRTDAWAQRDILSRRLGVDVSVILATEETVQSKIDSAYSDRGSNASGVLDTIETDQLADQLALLSSREDLLDSNTRAPVIQLVNQLLFDAVVAGASDVHVQPYENHLQVRQRVDGVLFDTFEIPKTIQEEVLTRIKVLGRMNIAEKRLPQDGRATVQLGSRVVDLRIASLPTSHNERIVIRLLDKSARRYTLDDLGMPDSMRSRWQNLIGVDHGLILVTGPTGSGKSTTLYSALQSLNSTQANILTLEDPIEYQLDGISQTQINEKKGLTFASGMRSLLRQDPDIIMVGEIRDAETANMAIQASLTGHLVFSTLHTNDAASAVTRLLDLGVQPYLVASSLVASLAQRLVRTLCTKCRVRKPNAQTDEPNGQTNEAIPVGCPACRQTGYSGRVGLFELLVVDEACRQHIQNRSGATQIRDAAIASGMTLLASDGRDKIRQGFTTLEEVVRVTQLSDNFGTDGIPNRAPTGL</sequence>
<dbReference type="InterPro" id="IPR027417">
    <property type="entry name" value="P-loop_NTPase"/>
</dbReference>
<dbReference type="SMART" id="SM00382">
    <property type="entry name" value="AAA"/>
    <property type="match status" value="1"/>
</dbReference>
<evidence type="ECO:0000256" key="1">
    <source>
        <dbReference type="ARBA" id="ARBA00006611"/>
    </source>
</evidence>
<feature type="region of interest" description="Disordered" evidence="4">
    <location>
        <begin position="1"/>
        <end position="29"/>
    </location>
</feature>
<dbReference type="InterPro" id="IPR001482">
    <property type="entry name" value="T2SS/T4SS_dom"/>
</dbReference>
<feature type="domain" description="Bacterial type II secretion system protein E" evidence="5">
    <location>
        <begin position="375"/>
        <end position="389"/>
    </location>
</feature>
<evidence type="ECO:0000256" key="3">
    <source>
        <dbReference type="ARBA" id="ARBA00022840"/>
    </source>
</evidence>
<keyword evidence="3" id="KW-0067">ATP-binding</keyword>
<evidence type="ECO:0000313" key="7">
    <source>
        <dbReference type="Proteomes" id="UP000315010"/>
    </source>
</evidence>
<dbReference type="Gene3D" id="3.40.50.300">
    <property type="entry name" value="P-loop containing nucleotide triphosphate hydrolases"/>
    <property type="match status" value="1"/>
</dbReference>
<dbReference type="PANTHER" id="PTHR30258:SF13">
    <property type="entry name" value="SECRETION PATHWAY ATPASE-RELATED"/>
    <property type="match status" value="1"/>
</dbReference>
<dbReference type="CDD" id="cd01129">
    <property type="entry name" value="PulE-GspE-like"/>
    <property type="match status" value="1"/>
</dbReference>
<dbReference type="PANTHER" id="PTHR30258">
    <property type="entry name" value="TYPE II SECRETION SYSTEM PROTEIN GSPE-RELATED"/>
    <property type="match status" value="1"/>
</dbReference>
<organism evidence="6 7">
    <name type="scientific">Novipirellula herctigrandis</name>
    <dbReference type="NCBI Taxonomy" id="2527986"/>
    <lineage>
        <taxon>Bacteria</taxon>
        <taxon>Pseudomonadati</taxon>
        <taxon>Planctomycetota</taxon>
        <taxon>Planctomycetia</taxon>
        <taxon>Pirellulales</taxon>
        <taxon>Pirellulaceae</taxon>
        <taxon>Novipirellula</taxon>
    </lineage>
</organism>
<comment type="similarity">
    <text evidence="1">Belongs to the GSP E family.</text>
</comment>
<name>A0A5C5Z5B6_9BACT</name>
<feature type="compositionally biased region" description="Polar residues" evidence="4">
    <location>
        <begin position="1"/>
        <end position="16"/>
    </location>
</feature>
<dbReference type="GO" id="GO:0005886">
    <property type="term" value="C:plasma membrane"/>
    <property type="evidence" value="ECO:0007669"/>
    <property type="project" value="TreeGrafter"/>
</dbReference>
<dbReference type="PROSITE" id="PS00662">
    <property type="entry name" value="T2SP_E"/>
    <property type="match status" value="1"/>
</dbReference>
<dbReference type="Proteomes" id="UP000315010">
    <property type="component" value="Unassembled WGS sequence"/>
</dbReference>
<dbReference type="OrthoDB" id="244550at2"/>
<evidence type="ECO:0000259" key="5">
    <source>
        <dbReference type="PROSITE" id="PS00662"/>
    </source>
</evidence>
<protein>
    <submittedName>
        <fullName evidence="6">Type II secretion system protein E</fullName>
    </submittedName>
</protein>
<keyword evidence="7" id="KW-1185">Reference proteome</keyword>
<accession>A0A5C5Z5B6</accession>
<comment type="caution">
    <text evidence="6">The sequence shown here is derived from an EMBL/GenBank/DDBJ whole genome shotgun (WGS) entry which is preliminary data.</text>
</comment>
<evidence type="ECO:0000256" key="4">
    <source>
        <dbReference type="SAM" id="MobiDB-lite"/>
    </source>
</evidence>
<proteinExistence type="inferred from homology"/>
<dbReference type="EMBL" id="SJPJ01000001">
    <property type="protein sequence ID" value="TWT82579.1"/>
    <property type="molecule type" value="Genomic_DNA"/>
</dbReference>
<dbReference type="RefSeq" id="WP_146399163.1">
    <property type="nucleotide sequence ID" value="NZ_SJPJ01000001.1"/>
</dbReference>
<dbReference type="SUPFAM" id="SSF52540">
    <property type="entry name" value="P-loop containing nucleoside triphosphate hydrolases"/>
    <property type="match status" value="1"/>
</dbReference>
<dbReference type="InterPro" id="IPR003593">
    <property type="entry name" value="AAA+_ATPase"/>
</dbReference>
<dbReference type="Gene3D" id="3.30.450.90">
    <property type="match status" value="1"/>
</dbReference>
<keyword evidence="2" id="KW-0547">Nucleotide-binding</keyword>
<evidence type="ECO:0000256" key="2">
    <source>
        <dbReference type="ARBA" id="ARBA00022741"/>
    </source>
</evidence>
<gene>
    <name evidence="6" type="primary">epsE_3</name>
    <name evidence="6" type="ORF">CA13_40420</name>
</gene>
<dbReference type="GO" id="GO:0016887">
    <property type="term" value="F:ATP hydrolysis activity"/>
    <property type="evidence" value="ECO:0007669"/>
    <property type="project" value="TreeGrafter"/>
</dbReference>
<evidence type="ECO:0000313" key="6">
    <source>
        <dbReference type="EMBL" id="TWT82579.1"/>
    </source>
</evidence>
<reference evidence="6 7" key="1">
    <citation type="submission" date="2019-02" db="EMBL/GenBank/DDBJ databases">
        <title>Deep-cultivation of Planctomycetes and their phenomic and genomic characterization uncovers novel biology.</title>
        <authorList>
            <person name="Wiegand S."/>
            <person name="Jogler M."/>
            <person name="Boedeker C."/>
            <person name="Pinto D."/>
            <person name="Vollmers J."/>
            <person name="Rivas-Marin E."/>
            <person name="Kohn T."/>
            <person name="Peeters S.H."/>
            <person name="Heuer A."/>
            <person name="Rast P."/>
            <person name="Oberbeckmann S."/>
            <person name="Bunk B."/>
            <person name="Jeske O."/>
            <person name="Meyerdierks A."/>
            <person name="Storesund J.E."/>
            <person name="Kallscheuer N."/>
            <person name="Luecker S."/>
            <person name="Lage O.M."/>
            <person name="Pohl T."/>
            <person name="Merkel B.J."/>
            <person name="Hornburger P."/>
            <person name="Mueller R.-W."/>
            <person name="Bruemmer F."/>
            <person name="Labrenz M."/>
            <person name="Spormann A.M."/>
            <person name="Op Den Camp H."/>
            <person name="Overmann J."/>
            <person name="Amann R."/>
            <person name="Jetten M.S.M."/>
            <person name="Mascher T."/>
            <person name="Medema M.H."/>
            <person name="Devos D.P."/>
            <person name="Kaster A.-K."/>
            <person name="Ovreas L."/>
            <person name="Rohde M."/>
            <person name="Galperin M.Y."/>
            <person name="Jogler C."/>
        </authorList>
    </citation>
    <scope>NUCLEOTIDE SEQUENCE [LARGE SCALE GENOMIC DNA]</scope>
    <source>
        <strain evidence="6 7">CA13</strain>
    </source>
</reference>
<dbReference type="AlphaFoldDB" id="A0A5C5Z5B6"/>
<dbReference type="FunFam" id="3.40.50.300:FF:000398">
    <property type="entry name" value="Type IV pilus assembly ATPase PilB"/>
    <property type="match status" value="1"/>
</dbReference>
<dbReference type="GO" id="GO:0005524">
    <property type="term" value="F:ATP binding"/>
    <property type="evidence" value="ECO:0007669"/>
    <property type="project" value="UniProtKB-KW"/>
</dbReference>